<evidence type="ECO:0000313" key="3">
    <source>
        <dbReference type="Proteomes" id="UP000054498"/>
    </source>
</evidence>
<organism evidence="2 3">
    <name type="scientific">Monoraphidium neglectum</name>
    <dbReference type="NCBI Taxonomy" id="145388"/>
    <lineage>
        <taxon>Eukaryota</taxon>
        <taxon>Viridiplantae</taxon>
        <taxon>Chlorophyta</taxon>
        <taxon>core chlorophytes</taxon>
        <taxon>Chlorophyceae</taxon>
        <taxon>CS clade</taxon>
        <taxon>Sphaeropleales</taxon>
        <taxon>Selenastraceae</taxon>
        <taxon>Monoraphidium</taxon>
    </lineage>
</organism>
<dbReference type="PANTHER" id="PTHR34230">
    <property type="entry name" value="ASSEMBLY ABNORMAL PROTEIN 6, PUTATIVE-RELATED"/>
    <property type="match status" value="1"/>
</dbReference>
<dbReference type="Gene3D" id="2.170.210.20">
    <property type="entry name" value="Spindle assembly abnormal protein 6, N-terminal domain"/>
    <property type="match status" value="1"/>
</dbReference>
<keyword evidence="3" id="KW-1185">Reference proteome</keyword>
<feature type="domain" description="Spindle assembly abnormal protein 6 N-terminal" evidence="1">
    <location>
        <begin position="73"/>
        <end position="169"/>
    </location>
</feature>
<accession>A0A0D2MTP4</accession>
<protein>
    <recommendedName>
        <fullName evidence="1">Spindle assembly abnormal protein 6 N-terminal domain-containing protein</fullName>
    </recommendedName>
</protein>
<dbReference type="GeneID" id="25727284"/>
<name>A0A0D2MTP4_9CHLO</name>
<dbReference type="KEGG" id="mng:MNEG_10150"/>
<dbReference type="OrthoDB" id="49058at2759"/>
<dbReference type="Pfam" id="PF16531">
    <property type="entry name" value="SAS-6_N"/>
    <property type="match status" value="1"/>
</dbReference>
<dbReference type="PANTHER" id="PTHR34230:SF2">
    <property type="entry name" value="SPINDLE ASSEMBLY ABNORMAL PROTEIN 6 N-TERMINAL DOMAIN-CONTAINING PROTEIN"/>
    <property type="match status" value="1"/>
</dbReference>
<dbReference type="AlphaFoldDB" id="A0A0D2MTP4"/>
<reference evidence="2 3" key="1">
    <citation type="journal article" date="2013" name="BMC Genomics">
        <title>Reconstruction of the lipid metabolism for the microalga Monoraphidium neglectum from its genome sequence reveals characteristics suitable for biofuel production.</title>
        <authorList>
            <person name="Bogen C."/>
            <person name="Al-Dilaimi A."/>
            <person name="Albersmeier A."/>
            <person name="Wichmann J."/>
            <person name="Grundmann M."/>
            <person name="Rupp O."/>
            <person name="Lauersen K.J."/>
            <person name="Blifernez-Klassen O."/>
            <person name="Kalinowski J."/>
            <person name="Goesmann A."/>
            <person name="Mussgnug J.H."/>
            <person name="Kruse O."/>
        </authorList>
    </citation>
    <scope>NUCLEOTIDE SEQUENCE [LARGE SCALE GENOMIC DNA]</scope>
    <source>
        <strain evidence="2 3">SAG 48.87</strain>
    </source>
</reference>
<gene>
    <name evidence="2" type="ORF">MNEG_10150</name>
</gene>
<proteinExistence type="predicted"/>
<dbReference type="InterPro" id="IPR032396">
    <property type="entry name" value="SAS-6_N"/>
</dbReference>
<sequence>MRVDVSDLACSSGFNNFELMQRMDSPKRAWEEVWERTGFMLELRAEVDGGVAGKASAREPLVLSMLQRCDARTGEPLAFKLVVSSESDLFFVFEATVEPRQYGLLQESQGLTPSFQEFPALIASLADRCDRAPGAFFAVLLLSACGERARLDFVQDLDFKFVELCSLTFVACPDRVVRRAAGARYDAARARGAALQAQLDALASAVKQRNPGLLVQFQQRWCGGAGAAGAIAIATAGEGPSAGGTSPPEAQGAGRSVRFGGLAAPGAVGATFADSFGSAAAGGLVTAANKGRSPGRGGATAAGQGIAAFYA</sequence>
<evidence type="ECO:0000313" key="2">
    <source>
        <dbReference type="EMBL" id="KIY97810.1"/>
    </source>
</evidence>
<evidence type="ECO:0000259" key="1">
    <source>
        <dbReference type="Pfam" id="PF16531"/>
    </source>
</evidence>
<dbReference type="STRING" id="145388.A0A0D2MTP4"/>
<dbReference type="Proteomes" id="UP000054498">
    <property type="component" value="Unassembled WGS sequence"/>
</dbReference>
<dbReference type="InterPro" id="IPR038558">
    <property type="entry name" value="SAS-6_N_sf"/>
</dbReference>
<dbReference type="RefSeq" id="XP_013896830.1">
    <property type="nucleotide sequence ID" value="XM_014041376.1"/>
</dbReference>
<dbReference type="EMBL" id="KK102420">
    <property type="protein sequence ID" value="KIY97810.1"/>
    <property type="molecule type" value="Genomic_DNA"/>
</dbReference>